<dbReference type="PROSITE" id="PS51065">
    <property type="entry name" value="NHR"/>
    <property type="match status" value="1"/>
</dbReference>
<keyword evidence="2" id="KW-1185">Reference proteome</keyword>
<dbReference type="InterPro" id="IPR006573">
    <property type="entry name" value="NHR_dom"/>
</dbReference>
<reference evidence="2" key="1">
    <citation type="submission" date="2022-06" db="EMBL/GenBank/DDBJ databases">
        <authorList>
            <person name="Berger JAMES D."/>
            <person name="Berger JAMES D."/>
        </authorList>
    </citation>
    <scope>NUCLEOTIDE SEQUENCE [LARGE SCALE GENOMIC DNA]</scope>
</reference>
<dbReference type="WBParaSite" id="SRDH1_14780.1">
    <property type="protein sequence ID" value="SRDH1_14780.1"/>
    <property type="gene ID" value="SRDH1_14780"/>
</dbReference>
<organism evidence="2 3">
    <name type="scientific">Schistosoma rodhaini</name>
    <dbReference type="NCBI Taxonomy" id="6188"/>
    <lineage>
        <taxon>Eukaryota</taxon>
        <taxon>Metazoa</taxon>
        <taxon>Spiralia</taxon>
        <taxon>Lophotrochozoa</taxon>
        <taxon>Platyhelminthes</taxon>
        <taxon>Trematoda</taxon>
        <taxon>Digenea</taxon>
        <taxon>Strigeidida</taxon>
        <taxon>Schistosomatoidea</taxon>
        <taxon>Schistosomatidae</taxon>
        <taxon>Schistosoma</taxon>
    </lineage>
</organism>
<dbReference type="AlphaFoldDB" id="A0AA85EMI2"/>
<dbReference type="Gene3D" id="2.60.120.920">
    <property type="match status" value="1"/>
</dbReference>
<dbReference type="Proteomes" id="UP000050792">
    <property type="component" value="Unassembled WGS sequence"/>
</dbReference>
<sequence>MVPKSPFLHALESNYALQCSVFEVIGFLVMSTYVDISTVFNFDHRGQYVEISPDRTKARRQIGFCDGVVISQSFIRPGEVVAVEITETQRGWTGDLRVGFTLLPDNLLLPLPRFALPALVSPGRSWIVPVGTAVALLLSRHHQTYWKRQQLKSGRHLSKTNNNPTTLFDSVNMFCERQVDVPSMNSISGFINNPNVLVTNSHMDKQPAHLQVTPPFFCVCCLHTKRGRVPLSQLVPNELELARPPDVEKGSVIAIYYELEPLPTDDSYEQCTSLPIDGTMNILNDIGNIPSIIPDENVQNLLRYTLNSTESEEDSDTEKLLFLFRFHIVINGIDMIAIAETVAISPSDFEKNLISVDSSFSPVNGDANSINYSVTNSTSETLGSYTTSDRHSFDNIPSSTPRMRAVFDVYGQTKAIQLRSLQQNSIAQLSRLCSCAILHHIFYVFHSNGFLNTETSIFDSDNSSNICSKSSRMRNSSQMIVPNMMKNNRFQKLFIMLDKLPLPRVERRRLQRDAFAVLARGIAD</sequence>
<dbReference type="InterPro" id="IPR043136">
    <property type="entry name" value="B30.2/SPRY_sf"/>
</dbReference>
<dbReference type="Pfam" id="PF07177">
    <property type="entry name" value="Neuralized"/>
    <property type="match status" value="1"/>
</dbReference>
<dbReference type="PANTHER" id="PTHR12429:SF8">
    <property type="entry name" value="NEURALIZED-LIKE PROTEIN 2"/>
    <property type="match status" value="1"/>
</dbReference>
<dbReference type="PANTHER" id="PTHR12429">
    <property type="entry name" value="NEURALIZED"/>
    <property type="match status" value="1"/>
</dbReference>
<evidence type="ECO:0000313" key="2">
    <source>
        <dbReference type="Proteomes" id="UP000050792"/>
    </source>
</evidence>
<accession>A0AA85EMI2</accession>
<protein>
    <recommendedName>
        <fullName evidence="1">NHR domain-containing protein</fullName>
    </recommendedName>
</protein>
<dbReference type="GO" id="GO:0061630">
    <property type="term" value="F:ubiquitin protein ligase activity"/>
    <property type="evidence" value="ECO:0007669"/>
    <property type="project" value="TreeGrafter"/>
</dbReference>
<feature type="domain" description="NHR" evidence="1">
    <location>
        <begin position="37"/>
        <end position="199"/>
    </location>
</feature>
<evidence type="ECO:0000259" key="1">
    <source>
        <dbReference type="PROSITE" id="PS51065"/>
    </source>
</evidence>
<dbReference type="InterPro" id="IPR037962">
    <property type="entry name" value="Neuralized"/>
</dbReference>
<dbReference type="SMART" id="SM00588">
    <property type="entry name" value="NEUZ"/>
    <property type="match status" value="1"/>
</dbReference>
<name>A0AA85EMI2_9TREM</name>
<reference evidence="3" key="2">
    <citation type="submission" date="2023-11" db="UniProtKB">
        <authorList>
            <consortium name="WormBaseParasite"/>
        </authorList>
    </citation>
    <scope>IDENTIFICATION</scope>
</reference>
<proteinExistence type="predicted"/>
<evidence type="ECO:0000313" key="3">
    <source>
        <dbReference type="WBParaSite" id="SRDH1_14780.1"/>
    </source>
</evidence>